<dbReference type="RefSeq" id="WP_353549736.1">
    <property type="nucleotide sequence ID" value="NZ_AP029612.1"/>
</dbReference>
<dbReference type="Pfam" id="PF00483">
    <property type="entry name" value="NTP_transferase"/>
    <property type="match status" value="1"/>
</dbReference>
<dbReference type="EMBL" id="AP029612">
    <property type="protein sequence ID" value="BFG69412.1"/>
    <property type="molecule type" value="Genomic_DNA"/>
</dbReference>
<sequence length="300" mass="33428">MKPTLVILAAGMASRYGSMKQIQSFGPDGETIMDYSIYDAIRAGFGKVVFIIREEFAEQFKSIFEPKLKGKIAIDYVYQHLFAFTNGYAVPADRTKPWGTAHAVLCCKGKVNEPFAVINADDFYGKDAFAKAYTFLTTQCNEQTYCIIGYQLRNTLSDNGTVSRGVCEIDAMGNLTDINERTKIFARPEGDIVYEENDQLTVLPENSLVSMNYLCFAPGYIDLAEKLFNEFLEKQGQELKSEFYIPTVTKHFVQSGKGVVKVIPTSSQWFGVTYKEDAPGVQASINALVAAGEYPASLWK</sequence>
<accession>A0AAT9GFK6</accession>
<evidence type="ECO:0000313" key="2">
    <source>
        <dbReference type="EMBL" id="BFG69412.1"/>
    </source>
</evidence>
<evidence type="ECO:0000259" key="1">
    <source>
        <dbReference type="Pfam" id="PF00483"/>
    </source>
</evidence>
<feature type="domain" description="Nucleotidyl transferase" evidence="1">
    <location>
        <begin position="7"/>
        <end position="181"/>
    </location>
</feature>
<proteinExistence type="predicted"/>
<reference evidence="2" key="1">
    <citation type="submission" date="2024-02" db="EMBL/GenBank/DDBJ databases">
        <title>Sediminibacterium planktonica sp. nov. and Sediminibacterium longus sp. nov., isolated from surface lake and river water.</title>
        <authorList>
            <person name="Watanabe K."/>
            <person name="Takemine S."/>
            <person name="Ishii Y."/>
            <person name="Ogata Y."/>
            <person name="Shindo C."/>
            <person name="Suda W."/>
        </authorList>
    </citation>
    <scope>NUCLEOTIDE SEQUENCE</scope>
    <source>
        <strain evidence="2">KACHI17</strain>
    </source>
</reference>
<organism evidence="2">
    <name type="scientific">Sediminibacterium sp. KACHI17</name>
    <dbReference type="NCBI Taxonomy" id="1751071"/>
    <lineage>
        <taxon>Bacteria</taxon>
        <taxon>Pseudomonadati</taxon>
        <taxon>Bacteroidota</taxon>
        <taxon>Chitinophagia</taxon>
        <taxon>Chitinophagales</taxon>
        <taxon>Chitinophagaceae</taxon>
        <taxon>Sediminibacterium</taxon>
    </lineage>
</organism>
<protein>
    <submittedName>
        <fullName evidence="2">Nucleotidyltransferase</fullName>
    </submittedName>
</protein>
<dbReference type="SUPFAM" id="SSF53448">
    <property type="entry name" value="Nucleotide-diphospho-sugar transferases"/>
    <property type="match status" value="1"/>
</dbReference>
<gene>
    <name evidence="2" type="ORF">KACHI17_02930</name>
</gene>
<dbReference type="Gene3D" id="3.90.550.10">
    <property type="entry name" value="Spore Coat Polysaccharide Biosynthesis Protein SpsA, Chain A"/>
    <property type="match status" value="1"/>
</dbReference>
<name>A0AAT9GFK6_9BACT</name>
<dbReference type="AlphaFoldDB" id="A0AAT9GFK6"/>
<dbReference type="InterPro" id="IPR029044">
    <property type="entry name" value="Nucleotide-diphossugar_trans"/>
</dbReference>
<dbReference type="InterPro" id="IPR005835">
    <property type="entry name" value="NTP_transferase_dom"/>
</dbReference>